<organism evidence="1 2">
    <name type="scientific">Acetobacter conturbans</name>
    <dbReference type="NCBI Taxonomy" id="1737472"/>
    <lineage>
        <taxon>Bacteria</taxon>
        <taxon>Pseudomonadati</taxon>
        <taxon>Pseudomonadota</taxon>
        <taxon>Alphaproteobacteria</taxon>
        <taxon>Acetobacterales</taxon>
        <taxon>Acetobacteraceae</taxon>
        <taxon>Acetobacter</taxon>
    </lineage>
</organism>
<accession>A0ABX0K518</accession>
<keyword evidence="2" id="KW-1185">Reference proteome</keyword>
<dbReference type="Proteomes" id="UP000631653">
    <property type="component" value="Unassembled WGS sequence"/>
</dbReference>
<evidence type="ECO:0000313" key="2">
    <source>
        <dbReference type="Proteomes" id="UP000631653"/>
    </source>
</evidence>
<dbReference type="EMBL" id="WOSY01000042">
    <property type="protein sequence ID" value="NHN90244.1"/>
    <property type="molecule type" value="Genomic_DNA"/>
</dbReference>
<comment type="caution">
    <text evidence="1">The sequence shown here is derived from an EMBL/GenBank/DDBJ whole genome shotgun (WGS) entry which is preliminary data.</text>
</comment>
<gene>
    <name evidence="1" type="ORF">GOB81_16805</name>
</gene>
<name>A0ABX0K518_9PROT</name>
<proteinExistence type="predicted"/>
<evidence type="ECO:0000313" key="1">
    <source>
        <dbReference type="EMBL" id="NHN90244.1"/>
    </source>
</evidence>
<reference evidence="1 2" key="1">
    <citation type="journal article" date="2020" name="Int. J. Syst. Evol. Microbiol.">
        <title>Novel acetic acid bacteria from cider fermentations: Acetobacter conturbans sp. nov. and Acetobacter fallax sp. nov.</title>
        <authorList>
            <person name="Sombolestani A.S."/>
            <person name="Cleenwerck I."/>
            <person name="Cnockaert M."/>
            <person name="Borremans W."/>
            <person name="Wieme A.D."/>
            <person name="De Vuyst L."/>
            <person name="Vandamme P."/>
        </authorList>
    </citation>
    <scope>NUCLEOTIDE SEQUENCE [LARGE SCALE GENOMIC DNA]</scope>
    <source>
        <strain evidence="1 2">LMG 1627</strain>
    </source>
</reference>
<sequence length="200" mass="21404">MLPALTLEWARVASEVPAVVVNAPSTETSIVDPIAYTLQNLGPAAQNAQNLMKTVAQAMLAVDVASAGASAAGAAVGGVLANPVVLAGTALLAVGYLGVNMLQEIRSHDRANRASGLAMLQGAQDARIQEYMDAFDDLMEKTRDNLEYALRHRYRISDALAKKDRIVHAIAVAQQLREEFTEELDPVSDVFGFAQLKVEM</sequence>
<dbReference type="RefSeq" id="WP_173571397.1">
    <property type="nucleotide sequence ID" value="NZ_WOSY01000042.1"/>
</dbReference>
<protein>
    <submittedName>
        <fullName evidence="1">Uncharacterized protein</fullName>
    </submittedName>
</protein>